<organism evidence="2 3">
    <name type="scientific">Amazona aestiva</name>
    <name type="common">Blue-fronted Amazon parrot</name>
    <dbReference type="NCBI Taxonomy" id="12930"/>
    <lineage>
        <taxon>Eukaryota</taxon>
        <taxon>Metazoa</taxon>
        <taxon>Chordata</taxon>
        <taxon>Craniata</taxon>
        <taxon>Vertebrata</taxon>
        <taxon>Euteleostomi</taxon>
        <taxon>Archelosauria</taxon>
        <taxon>Archosauria</taxon>
        <taxon>Dinosauria</taxon>
        <taxon>Saurischia</taxon>
        <taxon>Theropoda</taxon>
        <taxon>Coelurosauria</taxon>
        <taxon>Aves</taxon>
        <taxon>Neognathae</taxon>
        <taxon>Neoaves</taxon>
        <taxon>Telluraves</taxon>
        <taxon>Australaves</taxon>
        <taxon>Psittaciformes</taxon>
        <taxon>Psittacidae</taxon>
        <taxon>Amazona</taxon>
    </lineage>
</organism>
<feature type="compositionally biased region" description="Acidic residues" evidence="1">
    <location>
        <begin position="60"/>
        <end position="77"/>
    </location>
</feature>
<gene>
    <name evidence="2" type="ORF">AAES_01858</name>
</gene>
<accession>A0A0Q3XAV4</accession>
<reference evidence="2 3" key="1">
    <citation type="submission" date="2015-10" db="EMBL/GenBank/DDBJ databases">
        <authorList>
            <person name="Gilbert D.G."/>
        </authorList>
    </citation>
    <scope>NUCLEOTIDE SEQUENCE [LARGE SCALE GENOMIC DNA]</scope>
    <source>
        <strain evidence="2">FVVF132</strain>
    </source>
</reference>
<protein>
    <submittedName>
        <fullName evidence="2">Uncharacterized protein</fullName>
    </submittedName>
</protein>
<evidence type="ECO:0000256" key="1">
    <source>
        <dbReference type="SAM" id="MobiDB-lite"/>
    </source>
</evidence>
<name>A0A0Q3XAV4_AMAAE</name>
<evidence type="ECO:0000313" key="3">
    <source>
        <dbReference type="Proteomes" id="UP000051836"/>
    </source>
</evidence>
<dbReference type="Proteomes" id="UP000051836">
    <property type="component" value="Unassembled WGS sequence"/>
</dbReference>
<feature type="region of interest" description="Disordered" evidence="1">
    <location>
        <begin position="56"/>
        <end position="77"/>
    </location>
</feature>
<dbReference type="EMBL" id="LMAW01000035">
    <property type="protein sequence ID" value="KQL61074.1"/>
    <property type="molecule type" value="Genomic_DNA"/>
</dbReference>
<evidence type="ECO:0000313" key="2">
    <source>
        <dbReference type="EMBL" id="KQL61074.1"/>
    </source>
</evidence>
<dbReference type="AlphaFoldDB" id="A0A0Q3XAV4"/>
<keyword evidence="3" id="KW-1185">Reference proteome</keyword>
<proteinExistence type="predicted"/>
<comment type="caution">
    <text evidence="2">The sequence shown here is derived from an EMBL/GenBank/DDBJ whole genome shotgun (WGS) entry which is preliminary data.</text>
</comment>
<sequence>MVGGGHRTVMLDTLYLQDEAVLVHYIVWPQFLPQRQCYPVLGPWGQPCPVVLHLCGDGHDGDDEDDEEEPMNQDEVD</sequence>